<proteinExistence type="predicted"/>
<evidence type="ECO:0000313" key="4">
    <source>
        <dbReference type="Proteomes" id="UP000078340"/>
    </source>
</evidence>
<feature type="region of interest" description="Disordered" evidence="1">
    <location>
        <begin position="1"/>
        <end position="43"/>
    </location>
</feature>
<dbReference type="EMBL" id="LSBH01000005">
    <property type="protein sequence ID" value="OAQ78668.1"/>
    <property type="molecule type" value="Genomic_DNA"/>
</dbReference>
<evidence type="ECO:0000313" key="2">
    <source>
        <dbReference type="EMBL" id="OAQ78668.1"/>
    </source>
</evidence>
<dbReference type="Proteomes" id="UP000078240">
    <property type="component" value="Unassembled WGS sequence"/>
</dbReference>
<comment type="caution">
    <text evidence="3">The sequence shown here is derived from an EMBL/GenBank/DDBJ whole genome shotgun (WGS) entry which is preliminary data.</text>
</comment>
<evidence type="ECO:0000256" key="1">
    <source>
        <dbReference type="SAM" id="MobiDB-lite"/>
    </source>
</evidence>
<reference evidence="3 4" key="1">
    <citation type="submission" date="2016-02" db="EMBL/GenBank/DDBJ databases">
        <title>Biosynthesis of antibiotic leucinostatins and their inhibition on Phytophthora in bio-control Purpureocillium lilacinum.</title>
        <authorList>
            <person name="Wang G."/>
            <person name="Liu Z."/>
            <person name="Lin R."/>
            <person name="Li E."/>
            <person name="Mao Z."/>
            <person name="Ling J."/>
            <person name="Yin W."/>
            <person name="Xie B."/>
        </authorList>
    </citation>
    <scope>NUCLEOTIDE SEQUENCE [LARGE SCALE GENOMIC DNA]</scope>
    <source>
        <strain evidence="2">PLBJ-1</strain>
        <strain evidence="3">PLFJ-1</strain>
    </source>
</reference>
<sequence length="85" mass="9361">MVTKTIAPQRASYDDDDKPKGSIIVNSSSSSTSMWSSSRQHTLPKRRASIARALCTSAPPARCVEAQVNTCGRNLHRPFLSQMRI</sequence>
<accession>A0A179HVT1</accession>
<dbReference type="EMBL" id="LSBI01000002">
    <property type="protein sequence ID" value="OAQ93588.1"/>
    <property type="molecule type" value="Genomic_DNA"/>
</dbReference>
<feature type="compositionally biased region" description="Low complexity" evidence="1">
    <location>
        <begin position="27"/>
        <end position="38"/>
    </location>
</feature>
<dbReference type="AlphaFoldDB" id="A0A179HVT1"/>
<gene>
    <name evidence="2" type="ORF">VFPBJ_06789</name>
    <name evidence="3" type="ORF">VFPFJ_02750</name>
</gene>
<evidence type="ECO:0000313" key="3">
    <source>
        <dbReference type="EMBL" id="OAQ93588.1"/>
    </source>
</evidence>
<dbReference type="Proteomes" id="UP000078340">
    <property type="component" value="Unassembled WGS sequence"/>
</dbReference>
<organism evidence="3 4">
    <name type="scientific">Purpureocillium lilacinum</name>
    <name type="common">Paecilomyces lilacinus</name>
    <dbReference type="NCBI Taxonomy" id="33203"/>
    <lineage>
        <taxon>Eukaryota</taxon>
        <taxon>Fungi</taxon>
        <taxon>Dikarya</taxon>
        <taxon>Ascomycota</taxon>
        <taxon>Pezizomycotina</taxon>
        <taxon>Sordariomycetes</taxon>
        <taxon>Hypocreomycetidae</taxon>
        <taxon>Hypocreales</taxon>
        <taxon>Ophiocordycipitaceae</taxon>
        <taxon>Purpureocillium</taxon>
    </lineage>
</organism>
<name>A0A179HVT1_PURLI</name>
<protein>
    <submittedName>
        <fullName evidence="3">Uncharacterized protein</fullName>
    </submittedName>
</protein>